<evidence type="ECO:0000313" key="2">
    <source>
        <dbReference type="Proteomes" id="UP000093695"/>
    </source>
</evidence>
<accession>A0A193BUW8</accession>
<protein>
    <submittedName>
        <fullName evidence="1">Uncharacterized protein</fullName>
    </submittedName>
</protein>
<reference evidence="1 2" key="1">
    <citation type="journal article" date="2015" name="Genome Announc.">
        <title>Draft Genome Sequence of Norvancomycin-Producing Strain Amycolatopsis orientalis CPCC200066.</title>
        <authorList>
            <person name="Lei X."/>
            <person name="Yuan F."/>
            <person name="Shi Y."/>
            <person name="Li X."/>
            <person name="Wang L."/>
            <person name="Hong B."/>
        </authorList>
    </citation>
    <scope>NUCLEOTIDE SEQUENCE [LARGE SCALE GENOMIC DNA]</scope>
    <source>
        <strain evidence="1 2">B-37</strain>
    </source>
</reference>
<evidence type="ECO:0000313" key="1">
    <source>
        <dbReference type="EMBL" id="ANN15978.1"/>
    </source>
</evidence>
<gene>
    <name evidence="1" type="ORF">SD37_10210</name>
</gene>
<dbReference type="EMBL" id="CP016174">
    <property type="protein sequence ID" value="ANN15978.1"/>
    <property type="molecule type" value="Genomic_DNA"/>
</dbReference>
<dbReference type="KEGG" id="aori:SD37_10210"/>
<dbReference type="AlphaFoldDB" id="A0A193BUW8"/>
<organism evidence="1 2">
    <name type="scientific">Amycolatopsis orientalis</name>
    <name type="common">Nocardia orientalis</name>
    <dbReference type="NCBI Taxonomy" id="31958"/>
    <lineage>
        <taxon>Bacteria</taxon>
        <taxon>Bacillati</taxon>
        <taxon>Actinomycetota</taxon>
        <taxon>Actinomycetes</taxon>
        <taxon>Pseudonocardiales</taxon>
        <taxon>Pseudonocardiaceae</taxon>
        <taxon>Amycolatopsis</taxon>
    </lineage>
</organism>
<dbReference type="RefSeq" id="WP_044850988.1">
    <property type="nucleotide sequence ID" value="NZ_CP016174.1"/>
</dbReference>
<proteinExistence type="predicted"/>
<name>A0A193BUW8_AMYOR</name>
<sequence>MVVAYQEKNASFVVFETIGEYNVAYPYARMPCPGDARGGVRSFTCAAAGLWDDLTVSGQKYTLDFLPDDVPISGEPDRVGSVVATRWGDPPLLLLAGRVPLRWAWEAVIKAWPTSLDGAVRVLHSNSR</sequence>
<dbReference type="Proteomes" id="UP000093695">
    <property type="component" value="Chromosome"/>
</dbReference>
<keyword evidence="2" id="KW-1185">Reference proteome</keyword>